<dbReference type="Pfam" id="PF10544">
    <property type="entry name" value="T5orf172"/>
    <property type="match status" value="1"/>
</dbReference>
<evidence type="ECO:0000313" key="3">
    <source>
        <dbReference type="Proteomes" id="UP001362999"/>
    </source>
</evidence>
<sequence length="272" mass="30949">MITIDVVVGDKAGVGGCFITSPHTVATALEAEAPTLHRPPRTEFSGIVQTSSGIQQVRNHKQARAPSVVHIVRRANMARRSKNGSKRTPSQERAFRQIRRLPPSEQKQALIEHKDNLPYLREGEGYIYLTAQLPGDVVQGQRRNEIEAELIVKWGETSRLTGRQEDYHKCEAGRVQMWIEAVHLGRRLLVERLIHLELSTRGYRRVIFVNPCGCGHRHREYVYLGRGSLADMESIMRGCLREAGEPDAQIEFKHFCSKTLRPRRRGAAYARR</sequence>
<proteinExistence type="predicted"/>
<dbReference type="Proteomes" id="UP001362999">
    <property type="component" value="Unassembled WGS sequence"/>
</dbReference>
<dbReference type="AlphaFoldDB" id="A0AAW0BYM4"/>
<evidence type="ECO:0000313" key="2">
    <source>
        <dbReference type="EMBL" id="KAK7031899.1"/>
    </source>
</evidence>
<dbReference type="EMBL" id="JAWWNJ010000024">
    <property type="protein sequence ID" value="KAK7031899.1"/>
    <property type="molecule type" value="Genomic_DNA"/>
</dbReference>
<dbReference type="InterPro" id="IPR018306">
    <property type="entry name" value="Phage_T5_Orf172_DNA-bd"/>
</dbReference>
<evidence type="ECO:0000259" key="1">
    <source>
        <dbReference type="Pfam" id="PF10544"/>
    </source>
</evidence>
<reference evidence="2 3" key="1">
    <citation type="journal article" date="2024" name="J Genomics">
        <title>Draft genome sequencing and assembly of Favolaschia claudopus CIRM-BRFM 2984 isolated from oak limbs.</title>
        <authorList>
            <person name="Navarro D."/>
            <person name="Drula E."/>
            <person name="Chaduli D."/>
            <person name="Cazenave R."/>
            <person name="Ahrendt S."/>
            <person name="Wang J."/>
            <person name="Lipzen A."/>
            <person name="Daum C."/>
            <person name="Barry K."/>
            <person name="Grigoriev I.V."/>
            <person name="Favel A."/>
            <person name="Rosso M.N."/>
            <person name="Martin F."/>
        </authorList>
    </citation>
    <scope>NUCLEOTIDE SEQUENCE [LARGE SCALE GENOMIC DNA]</scope>
    <source>
        <strain evidence="2 3">CIRM-BRFM 2984</strain>
    </source>
</reference>
<protein>
    <recommendedName>
        <fullName evidence="1">Bacteriophage T5 Orf172 DNA-binding domain-containing protein</fullName>
    </recommendedName>
</protein>
<comment type="caution">
    <text evidence="2">The sequence shown here is derived from an EMBL/GenBank/DDBJ whole genome shotgun (WGS) entry which is preliminary data.</text>
</comment>
<feature type="domain" description="Bacteriophage T5 Orf172 DNA-binding" evidence="1">
    <location>
        <begin position="126"/>
        <end position="223"/>
    </location>
</feature>
<organism evidence="2 3">
    <name type="scientific">Favolaschia claudopus</name>
    <dbReference type="NCBI Taxonomy" id="2862362"/>
    <lineage>
        <taxon>Eukaryota</taxon>
        <taxon>Fungi</taxon>
        <taxon>Dikarya</taxon>
        <taxon>Basidiomycota</taxon>
        <taxon>Agaricomycotina</taxon>
        <taxon>Agaricomycetes</taxon>
        <taxon>Agaricomycetidae</taxon>
        <taxon>Agaricales</taxon>
        <taxon>Marasmiineae</taxon>
        <taxon>Mycenaceae</taxon>
        <taxon>Favolaschia</taxon>
    </lineage>
</organism>
<keyword evidence="3" id="KW-1185">Reference proteome</keyword>
<name>A0AAW0BYM4_9AGAR</name>
<gene>
    <name evidence="2" type="ORF">R3P38DRAFT_2774368</name>
</gene>
<accession>A0AAW0BYM4</accession>